<proteinExistence type="predicted"/>
<protein>
    <recommendedName>
        <fullName evidence="3">2-keto-4-pentenoate hydratase</fullName>
    </recommendedName>
</protein>
<evidence type="ECO:0000313" key="2">
    <source>
        <dbReference type="Proteomes" id="UP000184452"/>
    </source>
</evidence>
<dbReference type="AlphaFoldDB" id="A0A1M6EML3"/>
<sequence>MRWVTYLSPSGGGERVGALDDGDVLGVPDPRGLDELLADGVPALAGVLESARRAPIEIIVEWEARMCAPLSPAAPVAVGSGTDVWEVPPHLVGAVDDPVPATAHSARVGLAAVAGAPGRVDARTPACLWLDAAGEPVLFGLGPVLVTSDEPISSWEAAVEVDGTERGRAALDPDDPRLSRAAGRINALLPVDSGPLAEGDEVFVDLGELGSYEVRVGSRV</sequence>
<reference evidence="1 2" key="1">
    <citation type="submission" date="2016-11" db="EMBL/GenBank/DDBJ databases">
        <authorList>
            <person name="Jaros S."/>
            <person name="Januszkiewicz K."/>
            <person name="Wedrychowicz H."/>
        </authorList>
    </citation>
    <scope>NUCLEOTIDE SEQUENCE [LARGE SCALE GENOMIC DNA]</scope>
    <source>
        <strain evidence="1 2">CGMCC 4.5723</strain>
    </source>
</reference>
<dbReference type="Proteomes" id="UP000184452">
    <property type="component" value="Unassembled WGS sequence"/>
</dbReference>
<dbReference type="STRING" id="758803.SAMN05421803_102335"/>
<organism evidence="1 2">
    <name type="scientific">Nocardiopsis flavescens</name>
    <dbReference type="NCBI Taxonomy" id="758803"/>
    <lineage>
        <taxon>Bacteria</taxon>
        <taxon>Bacillati</taxon>
        <taxon>Actinomycetota</taxon>
        <taxon>Actinomycetes</taxon>
        <taxon>Streptosporangiales</taxon>
        <taxon>Nocardiopsidaceae</taxon>
        <taxon>Nocardiopsis</taxon>
    </lineage>
</organism>
<accession>A0A1M6EML3</accession>
<evidence type="ECO:0008006" key="3">
    <source>
        <dbReference type="Google" id="ProtNLM"/>
    </source>
</evidence>
<evidence type="ECO:0000313" key="1">
    <source>
        <dbReference type="EMBL" id="SHI86609.1"/>
    </source>
</evidence>
<dbReference type="EMBL" id="FQZK01000002">
    <property type="protein sequence ID" value="SHI86609.1"/>
    <property type="molecule type" value="Genomic_DNA"/>
</dbReference>
<dbReference type="RefSeq" id="WP_073376197.1">
    <property type="nucleotide sequence ID" value="NZ_FQZK01000002.1"/>
</dbReference>
<gene>
    <name evidence="1" type="ORF">SAMN05421803_102335</name>
</gene>
<name>A0A1M6EML3_9ACTN</name>
<keyword evidence="2" id="KW-1185">Reference proteome</keyword>
<dbReference type="OrthoDB" id="2273115at2"/>